<dbReference type="InterPro" id="IPR000847">
    <property type="entry name" value="LysR_HTH_N"/>
</dbReference>
<dbReference type="PANTHER" id="PTHR30126">
    <property type="entry name" value="HTH-TYPE TRANSCRIPTIONAL REGULATOR"/>
    <property type="match status" value="1"/>
</dbReference>
<reference evidence="6 7" key="1">
    <citation type="submission" date="2015-11" db="EMBL/GenBank/DDBJ databases">
        <title>Draft genome sequences of new species of the genus Lactobacillus isolated from orchardgrass silage.</title>
        <authorList>
            <person name="Tohno M."/>
            <person name="Tanizawa Y."/>
            <person name="Arita M."/>
        </authorList>
    </citation>
    <scope>NUCLEOTIDE SEQUENCE [LARGE SCALE GENOMIC DNA]</scope>
    <source>
        <strain evidence="6 7">IWT5</strain>
    </source>
</reference>
<keyword evidence="4" id="KW-0804">Transcription</keyword>
<keyword evidence="2" id="KW-0805">Transcription regulation</keyword>
<evidence type="ECO:0000313" key="7">
    <source>
        <dbReference type="Proteomes" id="UP000223370"/>
    </source>
</evidence>
<comment type="similarity">
    <text evidence="1">Belongs to the LysR transcriptional regulatory family.</text>
</comment>
<gene>
    <name evidence="6" type="primary">lysR_4</name>
    <name evidence="6" type="ORF">IWT5_00705</name>
</gene>
<sequence>MSTHRTLLNILKTVEYSQTLSDVANRLFISQPYISKLLKESEQEYRVTLVTRTKPIELTDAGIIMINGLQAVVDEENRLNESLLAHVNQENQPIQVAVTDPFLSDIVTDGLSKYYAAHPNQPINIKLLNDVPVSSQIDTKNIDIFVGKRLLDTNFKQIHVPDRQLCFFISSHCNYYDPDRLYQDFQYDSIKALNTHSYIGFAGYDAFQRYVNLSFKKEDVALSTALTVPTAADALRAVDHIPNSATVTTLYTAEKVFPERNFNLMPLPANILSLASTINYRNTADDAFVNIAQYIKQLLQTHDHSLMV</sequence>
<protein>
    <submittedName>
        <fullName evidence="6">LysR family transcriptional regulator</fullName>
    </submittedName>
</protein>
<evidence type="ECO:0000256" key="1">
    <source>
        <dbReference type="ARBA" id="ARBA00009437"/>
    </source>
</evidence>
<dbReference type="SUPFAM" id="SSF46785">
    <property type="entry name" value="Winged helix' DNA-binding domain"/>
    <property type="match status" value="1"/>
</dbReference>
<dbReference type="Proteomes" id="UP000223370">
    <property type="component" value="Unassembled WGS sequence"/>
</dbReference>
<dbReference type="AlphaFoldDB" id="A0A1Z5H5G7"/>
<name>A0A1Z5H5G7_9LACO</name>
<comment type="caution">
    <text evidence="6">The sequence shown here is derived from an EMBL/GenBank/DDBJ whole genome shotgun (WGS) entry which is preliminary data.</text>
</comment>
<evidence type="ECO:0000313" key="6">
    <source>
        <dbReference type="EMBL" id="GAT18431.1"/>
    </source>
</evidence>
<dbReference type="InterPro" id="IPR036388">
    <property type="entry name" value="WH-like_DNA-bd_sf"/>
</dbReference>
<feature type="domain" description="HTH lysR-type" evidence="5">
    <location>
        <begin position="8"/>
        <end position="62"/>
    </location>
</feature>
<evidence type="ECO:0000259" key="5">
    <source>
        <dbReference type="Pfam" id="PF00126"/>
    </source>
</evidence>
<evidence type="ECO:0000256" key="4">
    <source>
        <dbReference type="ARBA" id="ARBA00023163"/>
    </source>
</evidence>
<proteinExistence type="inferred from homology"/>
<dbReference type="GO" id="GO:0000976">
    <property type="term" value="F:transcription cis-regulatory region binding"/>
    <property type="evidence" value="ECO:0007669"/>
    <property type="project" value="TreeGrafter"/>
</dbReference>
<evidence type="ECO:0000256" key="2">
    <source>
        <dbReference type="ARBA" id="ARBA00023015"/>
    </source>
</evidence>
<keyword evidence="7" id="KW-1185">Reference proteome</keyword>
<dbReference type="PANTHER" id="PTHR30126:SF40">
    <property type="entry name" value="HTH-TYPE TRANSCRIPTIONAL REGULATOR GLTR"/>
    <property type="match status" value="1"/>
</dbReference>
<dbReference type="RefSeq" id="WP_098823936.1">
    <property type="nucleotide sequence ID" value="NZ_BCMJ01000002.1"/>
</dbReference>
<organism evidence="6 7">
    <name type="scientific">Secundilactobacillus silagincola</name>
    <dbReference type="NCBI Taxonomy" id="1714681"/>
    <lineage>
        <taxon>Bacteria</taxon>
        <taxon>Bacillati</taxon>
        <taxon>Bacillota</taxon>
        <taxon>Bacilli</taxon>
        <taxon>Lactobacillales</taxon>
        <taxon>Lactobacillaceae</taxon>
        <taxon>Secundilactobacillus</taxon>
    </lineage>
</organism>
<dbReference type="OrthoDB" id="9778774at2"/>
<dbReference type="InterPro" id="IPR036390">
    <property type="entry name" value="WH_DNA-bd_sf"/>
</dbReference>
<dbReference type="GO" id="GO:0003700">
    <property type="term" value="F:DNA-binding transcription factor activity"/>
    <property type="evidence" value="ECO:0007669"/>
    <property type="project" value="InterPro"/>
</dbReference>
<dbReference type="Gene3D" id="1.10.10.10">
    <property type="entry name" value="Winged helix-like DNA-binding domain superfamily/Winged helix DNA-binding domain"/>
    <property type="match status" value="1"/>
</dbReference>
<accession>A0A1Z5H5G7</accession>
<evidence type="ECO:0000256" key="3">
    <source>
        <dbReference type="ARBA" id="ARBA00023125"/>
    </source>
</evidence>
<keyword evidence="3" id="KW-0238">DNA-binding</keyword>
<dbReference type="Pfam" id="PF00126">
    <property type="entry name" value="HTH_1"/>
    <property type="match status" value="1"/>
</dbReference>
<dbReference type="EMBL" id="BCMJ01000002">
    <property type="protein sequence ID" value="GAT18431.1"/>
    <property type="molecule type" value="Genomic_DNA"/>
</dbReference>